<dbReference type="OrthoDB" id="9814088at2"/>
<dbReference type="InterPro" id="IPR001650">
    <property type="entry name" value="Helicase_C-like"/>
</dbReference>
<dbReference type="PROSITE" id="PS51192">
    <property type="entry name" value="HELICASE_ATP_BIND_1"/>
    <property type="match status" value="1"/>
</dbReference>
<dbReference type="SMART" id="SM00490">
    <property type="entry name" value="HELICc"/>
    <property type="match status" value="1"/>
</dbReference>
<dbReference type="PANTHER" id="PTHR45766">
    <property type="entry name" value="DNA ANNEALING HELICASE AND ENDONUCLEASE ZRANB3 FAMILY MEMBER"/>
    <property type="match status" value="1"/>
</dbReference>
<dbReference type="RefSeq" id="WP_111444825.1">
    <property type="nucleotide sequence ID" value="NZ_QKZK01000007.1"/>
</dbReference>
<dbReference type="SMART" id="SM00487">
    <property type="entry name" value="DEXDc"/>
    <property type="match status" value="1"/>
</dbReference>
<dbReference type="InterPro" id="IPR000330">
    <property type="entry name" value="SNF2_N"/>
</dbReference>
<dbReference type="GO" id="GO:0006281">
    <property type="term" value="P:DNA repair"/>
    <property type="evidence" value="ECO:0007669"/>
    <property type="project" value="TreeGrafter"/>
</dbReference>
<dbReference type="GO" id="GO:0005524">
    <property type="term" value="F:ATP binding"/>
    <property type="evidence" value="ECO:0007669"/>
    <property type="project" value="InterPro"/>
</dbReference>
<feature type="domain" description="Helicase C-terminal" evidence="3">
    <location>
        <begin position="389"/>
        <end position="536"/>
    </location>
</feature>
<dbReference type="CDD" id="cd18793">
    <property type="entry name" value="SF2_C_SNF"/>
    <property type="match status" value="1"/>
</dbReference>
<dbReference type="GO" id="GO:0031297">
    <property type="term" value="P:replication fork processing"/>
    <property type="evidence" value="ECO:0007669"/>
    <property type="project" value="TreeGrafter"/>
</dbReference>
<dbReference type="InterPro" id="IPR038718">
    <property type="entry name" value="SNF2-like_sf"/>
</dbReference>
<evidence type="ECO:0000313" key="5">
    <source>
        <dbReference type="Proteomes" id="UP000249239"/>
    </source>
</evidence>
<dbReference type="Pfam" id="PF00271">
    <property type="entry name" value="Helicase_C"/>
    <property type="match status" value="1"/>
</dbReference>
<keyword evidence="1" id="KW-0378">Hydrolase</keyword>
<dbReference type="Gene3D" id="3.40.50.10810">
    <property type="entry name" value="Tandem AAA-ATPase domain"/>
    <property type="match status" value="1"/>
</dbReference>
<evidence type="ECO:0000259" key="3">
    <source>
        <dbReference type="PROSITE" id="PS51194"/>
    </source>
</evidence>
<dbReference type="InterPro" id="IPR014001">
    <property type="entry name" value="Helicase_ATP-bd"/>
</dbReference>
<dbReference type="EMBL" id="QKZK01000007">
    <property type="protein sequence ID" value="PZX18081.1"/>
    <property type="molecule type" value="Genomic_DNA"/>
</dbReference>
<evidence type="ECO:0000313" key="4">
    <source>
        <dbReference type="EMBL" id="PZX18081.1"/>
    </source>
</evidence>
<evidence type="ECO:0000259" key="2">
    <source>
        <dbReference type="PROSITE" id="PS51192"/>
    </source>
</evidence>
<comment type="caution">
    <text evidence="4">The sequence shown here is derived from an EMBL/GenBank/DDBJ whole genome shotgun (WGS) entry which is preliminary data.</text>
</comment>
<evidence type="ECO:0000256" key="1">
    <source>
        <dbReference type="ARBA" id="ARBA00022801"/>
    </source>
</evidence>
<dbReference type="AlphaFoldDB" id="A0A2W7NCH6"/>
<organism evidence="4 5">
    <name type="scientific">Breznakibacter xylanolyticus</name>
    <dbReference type="NCBI Taxonomy" id="990"/>
    <lineage>
        <taxon>Bacteria</taxon>
        <taxon>Pseudomonadati</taxon>
        <taxon>Bacteroidota</taxon>
        <taxon>Bacteroidia</taxon>
        <taxon>Marinilabiliales</taxon>
        <taxon>Marinilabiliaceae</taxon>
        <taxon>Breznakibacter</taxon>
    </lineage>
</organism>
<dbReference type="InterPro" id="IPR027417">
    <property type="entry name" value="P-loop_NTPase"/>
</dbReference>
<dbReference type="Gene3D" id="3.40.50.300">
    <property type="entry name" value="P-loop containing nucleotide triphosphate hydrolases"/>
    <property type="match status" value="1"/>
</dbReference>
<dbReference type="PROSITE" id="PS51194">
    <property type="entry name" value="HELICASE_CTER"/>
    <property type="match status" value="1"/>
</dbReference>
<dbReference type="GO" id="GO:0016787">
    <property type="term" value="F:hydrolase activity"/>
    <property type="evidence" value="ECO:0007669"/>
    <property type="project" value="UniProtKB-KW"/>
</dbReference>
<sequence>MHAIEQNGLIELSFQDKASIVNDIKTIPGRRWNPTKKLWTVPVSERAKVDRLMAKYGTPKAAQKPELVGDIPPMPELTIDIPLNMTPFPYQKTGIACSLNFKRLIVGDQPGLGKTGQAIATITGANAFPCLVICPSSLKINWQREWTMWAGKKAMILNDRNRDTWHLFANPKNNLFGVSAMVDVFITNYESLKKYFVASIINNGGPLRLDQIRFKENINIIKSVIIDESHRVKDASTQQSKIVKGVASGKEYILALTGTPVVNKPRDLVSQLGIIDQLKVFGGHKHFVDRYCQEGGTNLKELNFLLRKNCFYRREKTEVLKDLPAKMRQIAYCDITTRKEYRDALADLEKYLKLYRQATDEQVARSMKGEVMVRIGVLKNISARGKINDVVDYVKDVIESGEKIVVFVHLKEVAQMLLKFFPSAVTILGDDDMQTRQRNIDSFQKDPDTQIIICSIKAAGVGITLTASSRVAFVEQPWHPADSEQCEDRCHRIGQKDSVQCIYFLGKDTIDEWIYKVIEEKRSIANTIVGAVDEVETSIMESVMSLFNPK</sequence>
<dbReference type="Pfam" id="PF00176">
    <property type="entry name" value="SNF2-rel_dom"/>
    <property type="match status" value="1"/>
</dbReference>
<keyword evidence="5" id="KW-1185">Reference proteome</keyword>
<proteinExistence type="predicted"/>
<dbReference type="SUPFAM" id="SSF52540">
    <property type="entry name" value="P-loop containing nucleoside triphosphate hydrolases"/>
    <property type="match status" value="2"/>
</dbReference>
<dbReference type="InterPro" id="IPR049730">
    <property type="entry name" value="SNF2/RAD54-like_C"/>
</dbReference>
<dbReference type="PANTHER" id="PTHR45766:SF6">
    <property type="entry name" value="SWI_SNF-RELATED MATRIX-ASSOCIATED ACTIN-DEPENDENT REGULATOR OF CHROMATIN SUBFAMILY A-LIKE PROTEIN 1"/>
    <property type="match status" value="1"/>
</dbReference>
<dbReference type="Proteomes" id="UP000249239">
    <property type="component" value="Unassembled WGS sequence"/>
</dbReference>
<gene>
    <name evidence="4" type="ORF">LX69_01118</name>
</gene>
<accession>A0A2W7NCH6</accession>
<protein>
    <submittedName>
        <fullName evidence="4">SWI/SNF-related matrix-associated actin-dependent regulator 1 of chromatin subfamily A</fullName>
    </submittedName>
</protein>
<name>A0A2W7NCH6_9BACT</name>
<reference evidence="4 5" key="1">
    <citation type="submission" date="2018-06" db="EMBL/GenBank/DDBJ databases">
        <title>Genomic Encyclopedia of Archaeal and Bacterial Type Strains, Phase II (KMG-II): from individual species to whole genera.</title>
        <authorList>
            <person name="Goeker M."/>
        </authorList>
    </citation>
    <scope>NUCLEOTIDE SEQUENCE [LARGE SCALE GENOMIC DNA]</scope>
    <source>
        <strain evidence="4 5">DSM 6779</strain>
    </source>
</reference>
<feature type="domain" description="Helicase ATP-binding" evidence="2">
    <location>
        <begin position="95"/>
        <end position="278"/>
    </location>
</feature>